<protein>
    <recommendedName>
        <fullName evidence="2">Zinc knuckle domain-containing protein</fullName>
    </recommendedName>
</protein>
<reference evidence="3" key="1">
    <citation type="submission" date="2020-11" db="EMBL/GenBank/DDBJ databases">
        <authorList>
            <consortium name="DOE Joint Genome Institute"/>
            <person name="Ahrendt S."/>
            <person name="Riley R."/>
            <person name="Andreopoulos W."/>
            <person name="Labutti K."/>
            <person name="Pangilinan J."/>
            <person name="Ruiz-Duenas F.J."/>
            <person name="Barrasa J.M."/>
            <person name="Sanchez-Garcia M."/>
            <person name="Camarero S."/>
            <person name="Miyauchi S."/>
            <person name="Serrano A."/>
            <person name="Linde D."/>
            <person name="Babiker R."/>
            <person name="Drula E."/>
            <person name="Ayuso-Fernandez I."/>
            <person name="Pacheco R."/>
            <person name="Padilla G."/>
            <person name="Ferreira P."/>
            <person name="Barriuso J."/>
            <person name="Kellner H."/>
            <person name="Castanera R."/>
            <person name="Alfaro M."/>
            <person name="Ramirez L."/>
            <person name="Pisabarro A.G."/>
            <person name="Kuo A."/>
            <person name="Tritt A."/>
            <person name="Lipzen A."/>
            <person name="He G."/>
            <person name="Yan M."/>
            <person name="Ng V."/>
            <person name="Cullen D."/>
            <person name="Martin F."/>
            <person name="Rosso M.-N."/>
            <person name="Henrissat B."/>
            <person name="Hibbett D."/>
            <person name="Martinez A.T."/>
            <person name="Grigoriev I.V."/>
        </authorList>
    </citation>
    <scope>NUCLEOTIDE SEQUENCE</scope>
    <source>
        <strain evidence="3">ATCC 90797</strain>
    </source>
</reference>
<dbReference type="OrthoDB" id="2803597at2759"/>
<keyword evidence="4" id="KW-1185">Reference proteome</keyword>
<dbReference type="AlphaFoldDB" id="A0A9P5ZX40"/>
<feature type="domain" description="Zinc knuckle" evidence="2">
    <location>
        <begin position="131"/>
        <end position="156"/>
    </location>
</feature>
<evidence type="ECO:0000256" key="1">
    <source>
        <dbReference type="SAM" id="MobiDB-lite"/>
    </source>
</evidence>
<accession>A0A9P5ZX40</accession>
<evidence type="ECO:0000313" key="4">
    <source>
        <dbReference type="Proteomes" id="UP000807025"/>
    </source>
</evidence>
<gene>
    <name evidence="3" type="ORF">BDN71DRAFT_1507420</name>
</gene>
<evidence type="ECO:0000259" key="2">
    <source>
        <dbReference type="Pfam" id="PF15288"/>
    </source>
</evidence>
<organism evidence="3 4">
    <name type="scientific">Pleurotus eryngii</name>
    <name type="common">Boletus of the steppes</name>
    <dbReference type="NCBI Taxonomy" id="5323"/>
    <lineage>
        <taxon>Eukaryota</taxon>
        <taxon>Fungi</taxon>
        <taxon>Dikarya</taxon>
        <taxon>Basidiomycota</taxon>
        <taxon>Agaricomycotina</taxon>
        <taxon>Agaricomycetes</taxon>
        <taxon>Agaricomycetidae</taxon>
        <taxon>Agaricales</taxon>
        <taxon>Pleurotineae</taxon>
        <taxon>Pleurotaceae</taxon>
        <taxon>Pleurotus</taxon>
    </lineage>
</organism>
<dbReference type="EMBL" id="MU154569">
    <property type="protein sequence ID" value="KAF9494743.1"/>
    <property type="molecule type" value="Genomic_DNA"/>
</dbReference>
<name>A0A9P5ZX40_PLEER</name>
<dbReference type="InterPro" id="IPR041670">
    <property type="entry name" value="Znf-CCHC_6"/>
</dbReference>
<comment type="caution">
    <text evidence="3">The sequence shown here is derived from an EMBL/GenBank/DDBJ whole genome shotgun (WGS) entry which is preliminary data.</text>
</comment>
<dbReference type="Pfam" id="PF15288">
    <property type="entry name" value="zf-CCHC_6"/>
    <property type="match status" value="1"/>
</dbReference>
<proteinExistence type="predicted"/>
<sequence>MSDEAVAFHTGLLQWRSVQAVRELSEDVVDKYGVNTFMTDVIVLRVIACTTMGKLKTLVLLEREIGWDIDWAACYKSNLLKLVHNYFPPPAPLTEASLGPNLPSEPSSSLLPPTLTQPDLAQPLSKHQGLHCSWCGGSGHMKTNQKCPMYQQERFMESTGKAVL</sequence>
<dbReference type="Proteomes" id="UP000807025">
    <property type="component" value="Unassembled WGS sequence"/>
</dbReference>
<feature type="region of interest" description="Disordered" evidence="1">
    <location>
        <begin position="97"/>
        <end position="118"/>
    </location>
</feature>
<evidence type="ECO:0000313" key="3">
    <source>
        <dbReference type="EMBL" id="KAF9494743.1"/>
    </source>
</evidence>